<evidence type="ECO:0000313" key="2">
    <source>
        <dbReference type="EMBL" id="AGX88798.1"/>
    </source>
</evidence>
<dbReference type="KEGG" id="mpv:PRV_00030"/>
<name>U5NEY8_9MOLU</name>
<evidence type="ECO:0000313" key="3">
    <source>
        <dbReference type="Proteomes" id="UP000017119"/>
    </source>
</evidence>
<dbReference type="InterPro" id="IPR006070">
    <property type="entry name" value="Sua5-like_dom"/>
</dbReference>
<dbReference type="PROSITE" id="PS51163">
    <property type="entry name" value="YRDC"/>
    <property type="match status" value="1"/>
</dbReference>
<dbReference type="SUPFAM" id="SSF55821">
    <property type="entry name" value="YrdC/RibB"/>
    <property type="match status" value="1"/>
</dbReference>
<evidence type="ECO:0000259" key="1">
    <source>
        <dbReference type="PROSITE" id="PS51163"/>
    </source>
</evidence>
<organism evidence="2 3">
    <name type="scientific">Mycoplasma parvum str. Indiana</name>
    <dbReference type="NCBI Taxonomy" id="1403316"/>
    <lineage>
        <taxon>Bacteria</taxon>
        <taxon>Bacillati</taxon>
        <taxon>Mycoplasmatota</taxon>
        <taxon>Mollicutes</taxon>
        <taxon>Mycoplasmataceae</taxon>
        <taxon>Mycoplasma</taxon>
    </lineage>
</organism>
<dbReference type="Pfam" id="PF01300">
    <property type="entry name" value="Sua5_yciO_yrdC"/>
    <property type="match status" value="1"/>
</dbReference>
<dbReference type="GO" id="GO:0003725">
    <property type="term" value="F:double-stranded RNA binding"/>
    <property type="evidence" value="ECO:0007669"/>
    <property type="project" value="InterPro"/>
</dbReference>
<reference evidence="2 3" key="1">
    <citation type="journal article" date="2013" name="Genome Announc.">
        <title>Genome Sequence of Mycoplasma parvum (Formerly Eperythrozoon parvum), a Diminutive Hemoplasma of the Pig.</title>
        <authorList>
            <person name="do Nascimento N.C."/>
            <person name="Dos Santos A.P."/>
            <person name="Chu Y."/>
            <person name="Guimaraes A.M."/>
            <person name="Pagliaro A."/>
            <person name="Messick J.B."/>
        </authorList>
    </citation>
    <scope>NUCLEOTIDE SEQUENCE [LARGE SCALE GENOMIC DNA]</scope>
    <source>
        <strain evidence="2 3">Indiana</strain>
    </source>
</reference>
<feature type="domain" description="YrdC-like" evidence="1">
    <location>
        <begin position="1"/>
        <end position="77"/>
    </location>
</feature>
<gene>
    <name evidence="2" type="ORF">PRV_00030</name>
</gene>
<keyword evidence="3" id="KW-1185">Reference proteome</keyword>
<dbReference type="Proteomes" id="UP000017119">
    <property type="component" value="Chromosome"/>
</dbReference>
<dbReference type="STRING" id="1403316.PRV_00030"/>
<accession>U5NEY8</accession>
<dbReference type="OrthoDB" id="397661at2"/>
<sequence>MPNNPIILKLCEHLGPLYSTSANISGCKPIKNLREAKYIFKTYRDKFIIVYSGCPVSNIASTIYDYDRKEILREGEIPKLKIFN</sequence>
<dbReference type="HOGENOM" id="CLU_167542_0_0_14"/>
<dbReference type="InterPro" id="IPR017945">
    <property type="entry name" value="DHBP_synth_RibB-like_a/b_dom"/>
</dbReference>
<dbReference type="AlphaFoldDB" id="U5NEY8"/>
<dbReference type="Gene3D" id="3.90.870.10">
    <property type="entry name" value="DHBP synthase"/>
    <property type="match status" value="1"/>
</dbReference>
<protein>
    <submittedName>
        <fullName evidence="2">Translation factor Sua5</fullName>
    </submittedName>
</protein>
<dbReference type="EMBL" id="CP006771">
    <property type="protein sequence ID" value="AGX88798.1"/>
    <property type="molecule type" value="Genomic_DNA"/>
</dbReference>
<proteinExistence type="predicted"/>
<dbReference type="PATRIC" id="fig|1403316.3.peg.6"/>